<dbReference type="GO" id="GO:0008270">
    <property type="term" value="F:zinc ion binding"/>
    <property type="evidence" value="ECO:0007669"/>
    <property type="project" value="UniProtKB-KW"/>
</dbReference>
<feature type="region of interest" description="Disordered" evidence="7">
    <location>
        <begin position="1"/>
        <end position="44"/>
    </location>
</feature>
<dbReference type="CDD" id="cd00022">
    <property type="entry name" value="BIR"/>
    <property type="match status" value="2"/>
</dbReference>
<feature type="compositionally biased region" description="Polar residues" evidence="7">
    <location>
        <begin position="32"/>
        <end position="44"/>
    </location>
</feature>
<sequence length="615" mass="67982">MNYAEGKERGTSLSQQMDDDGHERQRYPNIGKNFTRSSERPQNSIIKSGLLATNGNEHGRSLESIPRATRSVDEFAQKEISQNGENSASLSSVTSLFHSMNMELIRLGSFQNFPASRTVSTLKLARHGFYYSGEGDMVICFACGGQKQNWRSDDNIDDVHRSLSPNCPLLTSLPTSNVQIGHSLGNGHAESRLKNNEEQQSESAITECLASNTPTTSTVTRTEVAKDGTGNTSSQTNGQEQRPLDNDNGDTNSHITNPSQIDHLTRARLQQEKINGDTNSHITNPSQIDHLTRARLQQEKINAFLQGLDPLGINFDRPKYPSYAVVAVRISSFSHWPSTLTQTPRALAVAGFFYAGYGDYTRCFFCGGGLRNWEPGDDPWTEHARWFPKCAFTRQNKGDQFVALVQVRHQELEALEASNGHPDEQTHGLDLASNENSSQIDVTSLPSFQSIQEMGYQSHIIRRAFDLVKRTKELIDVKAEDLLDVILDLEENAGNDIPPSSATGTTQEVKEVKVTATRSNTDTNNTQGKLTNPSVKSTTTGSGTSAAEQEITQSLLEENRQLKELMICKICMENEASIAMLPCGHLCCCTDCAPAMRKCPICRQFVKGTVRTWLA</sequence>
<dbReference type="FunFam" id="1.10.1170.10:FF:000002">
    <property type="entry name" value="Baculoviral IAP repeat containing 7"/>
    <property type="match status" value="1"/>
</dbReference>
<dbReference type="GO" id="GO:0005634">
    <property type="term" value="C:nucleus"/>
    <property type="evidence" value="ECO:0007669"/>
    <property type="project" value="TreeGrafter"/>
</dbReference>
<name>A0A8B8AB94_CRAVI</name>
<reference evidence="10" key="1">
    <citation type="submission" date="2025-08" db="UniProtKB">
        <authorList>
            <consortium name="RefSeq"/>
        </authorList>
    </citation>
    <scope>IDENTIFICATION</scope>
    <source>
        <tissue evidence="10">Whole sample</tissue>
    </source>
</reference>
<accession>A0A8B8AB94</accession>
<dbReference type="Gene3D" id="3.30.40.10">
    <property type="entry name" value="Zinc/RING finger domain, C3HC4 (zinc finger)"/>
    <property type="match status" value="1"/>
</dbReference>
<feature type="compositionally biased region" description="Polar residues" evidence="7">
    <location>
        <begin position="201"/>
        <end position="212"/>
    </location>
</feature>
<comment type="similarity">
    <text evidence="1">Belongs to the IAP family.</text>
</comment>
<evidence type="ECO:0000256" key="6">
    <source>
        <dbReference type="PROSITE-ProRule" id="PRU00175"/>
    </source>
</evidence>
<keyword evidence="4 6" id="KW-0863">Zinc-finger</keyword>
<dbReference type="GO" id="GO:0061630">
    <property type="term" value="F:ubiquitin protein ligase activity"/>
    <property type="evidence" value="ECO:0007669"/>
    <property type="project" value="TreeGrafter"/>
</dbReference>
<feature type="compositionally biased region" description="Polar residues" evidence="7">
    <location>
        <begin position="249"/>
        <end position="262"/>
    </location>
</feature>
<dbReference type="InterPro" id="IPR013083">
    <property type="entry name" value="Znf_RING/FYVE/PHD"/>
</dbReference>
<dbReference type="CDD" id="cd16713">
    <property type="entry name" value="RING-HC_BIRC2_3_7"/>
    <property type="match status" value="1"/>
</dbReference>
<dbReference type="Proteomes" id="UP000694844">
    <property type="component" value="Chromosome 6"/>
</dbReference>
<evidence type="ECO:0000256" key="4">
    <source>
        <dbReference type="ARBA" id="ARBA00022771"/>
    </source>
</evidence>
<evidence type="ECO:0000256" key="5">
    <source>
        <dbReference type="ARBA" id="ARBA00022833"/>
    </source>
</evidence>
<evidence type="ECO:0000256" key="7">
    <source>
        <dbReference type="SAM" id="MobiDB-lite"/>
    </source>
</evidence>
<evidence type="ECO:0000313" key="9">
    <source>
        <dbReference type="Proteomes" id="UP000694844"/>
    </source>
</evidence>
<dbReference type="GO" id="GO:0043066">
    <property type="term" value="P:negative regulation of apoptotic process"/>
    <property type="evidence" value="ECO:0007669"/>
    <property type="project" value="TreeGrafter"/>
</dbReference>
<dbReference type="GO" id="GO:0043027">
    <property type="term" value="F:cysteine-type endopeptidase inhibitor activity involved in apoptotic process"/>
    <property type="evidence" value="ECO:0007669"/>
    <property type="project" value="TreeGrafter"/>
</dbReference>
<evidence type="ECO:0000259" key="8">
    <source>
        <dbReference type="PROSITE" id="PS50089"/>
    </source>
</evidence>
<dbReference type="OrthoDB" id="4034597at2759"/>
<dbReference type="InterPro" id="IPR001370">
    <property type="entry name" value="BIR_rpt"/>
</dbReference>
<dbReference type="FunFam" id="1.10.1170.10:FF:000003">
    <property type="entry name" value="E3 ubiquitin-protein ligase XIAP"/>
    <property type="match status" value="1"/>
</dbReference>
<feature type="region of interest" description="Disordered" evidence="7">
    <location>
        <begin position="178"/>
        <end position="262"/>
    </location>
</feature>
<keyword evidence="9" id="KW-1185">Reference proteome</keyword>
<proteinExistence type="inferred from homology"/>
<feature type="compositionally biased region" description="Low complexity" evidence="7">
    <location>
        <begin position="213"/>
        <end position="222"/>
    </location>
</feature>
<dbReference type="InterPro" id="IPR001841">
    <property type="entry name" value="Znf_RING"/>
</dbReference>
<keyword evidence="5" id="KW-0862">Zinc</keyword>
<evidence type="ECO:0000256" key="2">
    <source>
        <dbReference type="ARBA" id="ARBA00022703"/>
    </source>
</evidence>
<evidence type="ECO:0000256" key="1">
    <source>
        <dbReference type="ARBA" id="ARBA00006672"/>
    </source>
</evidence>
<dbReference type="SUPFAM" id="SSF57924">
    <property type="entry name" value="Inhibitor of apoptosis (IAP) repeat"/>
    <property type="match status" value="2"/>
</dbReference>
<dbReference type="Pfam" id="PF00653">
    <property type="entry name" value="BIR"/>
    <property type="match status" value="2"/>
</dbReference>
<dbReference type="GO" id="GO:0031398">
    <property type="term" value="P:positive regulation of protein ubiquitination"/>
    <property type="evidence" value="ECO:0007669"/>
    <property type="project" value="TreeGrafter"/>
</dbReference>
<dbReference type="InterPro" id="IPR050784">
    <property type="entry name" value="IAP"/>
</dbReference>
<dbReference type="GO" id="GO:0005737">
    <property type="term" value="C:cytoplasm"/>
    <property type="evidence" value="ECO:0007669"/>
    <property type="project" value="TreeGrafter"/>
</dbReference>
<dbReference type="AlphaFoldDB" id="A0A8B8AB94"/>
<dbReference type="PANTHER" id="PTHR10044:SF139">
    <property type="entry name" value="DEATH-ASSOCIATED INHIBITOR OF APOPTOSIS 2"/>
    <property type="match status" value="1"/>
</dbReference>
<evidence type="ECO:0000256" key="3">
    <source>
        <dbReference type="ARBA" id="ARBA00022723"/>
    </source>
</evidence>
<feature type="compositionally biased region" description="Basic and acidic residues" evidence="7">
    <location>
        <begin position="1"/>
        <end position="10"/>
    </location>
</feature>
<dbReference type="Gene3D" id="1.10.1170.10">
    <property type="entry name" value="Inhibitor Of Apoptosis Protein (2mihbC-IAP-1), Chain A"/>
    <property type="match status" value="2"/>
</dbReference>
<dbReference type="SMART" id="SM00238">
    <property type="entry name" value="BIR"/>
    <property type="match status" value="2"/>
</dbReference>
<dbReference type="GeneID" id="111100893"/>
<dbReference type="PROSITE" id="PS50089">
    <property type="entry name" value="ZF_RING_2"/>
    <property type="match status" value="1"/>
</dbReference>
<feature type="region of interest" description="Disordered" evidence="7">
    <location>
        <begin position="496"/>
        <end position="547"/>
    </location>
</feature>
<dbReference type="PANTHER" id="PTHR10044">
    <property type="entry name" value="INHIBITOR OF APOPTOSIS"/>
    <property type="match status" value="1"/>
</dbReference>
<dbReference type="RefSeq" id="XP_022288746.1">
    <property type="nucleotide sequence ID" value="XM_022433038.1"/>
</dbReference>
<feature type="compositionally biased region" description="Polar residues" evidence="7">
    <location>
        <begin position="498"/>
        <end position="507"/>
    </location>
</feature>
<feature type="domain" description="RING-type" evidence="8">
    <location>
        <begin position="568"/>
        <end position="603"/>
    </location>
</feature>
<feature type="compositionally biased region" description="Polar residues" evidence="7">
    <location>
        <begin position="229"/>
        <end position="240"/>
    </location>
</feature>
<dbReference type="SMART" id="SM00184">
    <property type="entry name" value="RING"/>
    <property type="match status" value="1"/>
</dbReference>
<feature type="compositionally biased region" description="Polar residues" evidence="7">
    <location>
        <begin position="516"/>
        <end position="536"/>
    </location>
</feature>
<protein>
    <submittedName>
        <fullName evidence="10">Inhibitor of apoptosis isoform X1</fullName>
    </submittedName>
</protein>
<dbReference type="PROSITE" id="PS50143">
    <property type="entry name" value="BIR_REPEAT_2"/>
    <property type="match status" value="2"/>
</dbReference>
<organism evidence="9 10">
    <name type="scientific">Crassostrea virginica</name>
    <name type="common">Eastern oyster</name>
    <dbReference type="NCBI Taxonomy" id="6565"/>
    <lineage>
        <taxon>Eukaryota</taxon>
        <taxon>Metazoa</taxon>
        <taxon>Spiralia</taxon>
        <taxon>Lophotrochozoa</taxon>
        <taxon>Mollusca</taxon>
        <taxon>Bivalvia</taxon>
        <taxon>Autobranchia</taxon>
        <taxon>Pteriomorphia</taxon>
        <taxon>Ostreida</taxon>
        <taxon>Ostreoidea</taxon>
        <taxon>Ostreidae</taxon>
        <taxon>Crassostrea</taxon>
    </lineage>
</organism>
<gene>
    <name evidence="10" type="primary">LOC111100893</name>
</gene>
<evidence type="ECO:0000313" key="10">
    <source>
        <dbReference type="RefSeq" id="XP_022288746.1"/>
    </source>
</evidence>
<dbReference type="KEGG" id="cvn:111100893"/>
<dbReference type="GO" id="GO:0006915">
    <property type="term" value="P:apoptotic process"/>
    <property type="evidence" value="ECO:0007669"/>
    <property type="project" value="UniProtKB-KW"/>
</dbReference>
<keyword evidence="2" id="KW-0053">Apoptosis</keyword>
<dbReference type="Pfam" id="PF13920">
    <property type="entry name" value="zf-C3HC4_3"/>
    <property type="match status" value="1"/>
</dbReference>
<keyword evidence="3" id="KW-0479">Metal-binding</keyword>
<dbReference type="GO" id="GO:0051726">
    <property type="term" value="P:regulation of cell cycle"/>
    <property type="evidence" value="ECO:0007669"/>
    <property type="project" value="TreeGrafter"/>
</dbReference>